<dbReference type="InterPro" id="IPR027417">
    <property type="entry name" value="P-loop_NTPase"/>
</dbReference>
<dbReference type="SUPFAM" id="SSF90123">
    <property type="entry name" value="ABC transporter transmembrane region"/>
    <property type="match status" value="2"/>
</dbReference>
<protein>
    <submittedName>
        <fullName evidence="17">Uncharacterized protein</fullName>
    </submittedName>
</protein>
<keyword evidence="5" id="KW-0150">Chloroplast</keyword>
<dbReference type="InterPro" id="IPR017871">
    <property type="entry name" value="ABC_transporter-like_CS"/>
</dbReference>
<name>A0A8T2QCU6_CERRI</name>
<dbReference type="InterPro" id="IPR011527">
    <property type="entry name" value="ABC1_TM_dom"/>
</dbReference>
<dbReference type="Gene3D" id="3.40.50.300">
    <property type="entry name" value="P-loop containing nucleotide triphosphate hydrolases"/>
    <property type="match status" value="1"/>
</dbReference>
<evidence type="ECO:0000259" key="16">
    <source>
        <dbReference type="PROSITE" id="PS50929"/>
    </source>
</evidence>
<dbReference type="PANTHER" id="PTHR45136:SF2">
    <property type="entry name" value="ABC TRANSPORTER DOMAIN-CONTAINING PROTEIN"/>
    <property type="match status" value="1"/>
</dbReference>
<feature type="region of interest" description="Disordered" evidence="13">
    <location>
        <begin position="667"/>
        <end position="708"/>
    </location>
</feature>
<evidence type="ECO:0000256" key="8">
    <source>
        <dbReference type="ARBA" id="ARBA00022741"/>
    </source>
</evidence>
<proteinExistence type="inferred from homology"/>
<evidence type="ECO:0000256" key="13">
    <source>
        <dbReference type="SAM" id="MobiDB-lite"/>
    </source>
</evidence>
<keyword evidence="4" id="KW-0813">Transport</keyword>
<dbReference type="Pfam" id="PF00005">
    <property type="entry name" value="ABC_tran"/>
    <property type="match status" value="1"/>
</dbReference>
<feature type="transmembrane region" description="Helical" evidence="14">
    <location>
        <begin position="136"/>
        <end position="153"/>
    </location>
</feature>
<dbReference type="InterPro" id="IPR003439">
    <property type="entry name" value="ABC_transporter-like_ATP-bd"/>
</dbReference>
<keyword evidence="5" id="KW-0934">Plastid</keyword>
<keyword evidence="11 14" id="KW-0472">Membrane</keyword>
<dbReference type="Gene3D" id="1.20.1560.10">
    <property type="entry name" value="ABC transporter type 1, transmembrane domain"/>
    <property type="match status" value="1"/>
</dbReference>
<feature type="region of interest" description="Disordered" evidence="13">
    <location>
        <begin position="1"/>
        <end position="65"/>
    </location>
</feature>
<evidence type="ECO:0000256" key="12">
    <source>
        <dbReference type="ARBA" id="ARBA00023180"/>
    </source>
</evidence>
<dbReference type="GO" id="GO:0016887">
    <property type="term" value="F:ATP hydrolysis activity"/>
    <property type="evidence" value="ECO:0007669"/>
    <property type="project" value="InterPro"/>
</dbReference>
<evidence type="ECO:0000256" key="2">
    <source>
        <dbReference type="ARBA" id="ARBA00004236"/>
    </source>
</evidence>
<evidence type="ECO:0000256" key="6">
    <source>
        <dbReference type="ARBA" id="ARBA00022692"/>
    </source>
</evidence>
<keyword evidence="6 14" id="KW-0812">Transmembrane</keyword>
<comment type="caution">
    <text evidence="17">The sequence shown here is derived from an EMBL/GenBank/DDBJ whole genome shotgun (WGS) entry which is preliminary data.</text>
</comment>
<dbReference type="AlphaFoldDB" id="A0A8T2QCU6"/>
<feature type="domain" description="ABC transmembrane type-1" evidence="16">
    <location>
        <begin position="91"/>
        <end position="383"/>
    </location>
</feature>
<sequence>MLVDPQTDYENEKIEGVEMPGSGAKRIAEPTSTTQKSSTIHDRVKVEDQPQGVPDWNSPDNSNVERKRESGHSFLLQMLKYADKNDVLLIILGTLGAIGDGVSTPAFMIIMSGLINTFGRGINGSPSAFMDQISKYSLYYVYVGLGVGFASFLENAEAAAWIKTGERQSSRLRYLYLKAILRQDESYFDTKGADSVDVVNIVAADTHAIQEVISEKVPHFIANLSTFLASYAVGFYLTTSLALISLVFIPLLVVPGLLYGRILAGLARKMHVEYNKAGTIAEQAISSIRTVYAFSGEEKTLHQYSCAVQTTVQLGLKQGLAKGIAIGSNGVVFAIWGFLSWYGSRLIINKGLNGGKVIATGMSAIIGGLALGSALPNLQYFMEASVAGARIFEMIERVPAIDPEDEAGLIIADGNEVKGEIEFKNVSFSYPARPKSLVIDDLTLHIPAGKTMALVGGSGSGKSTVVALLLRFYDPHKGVITLDGTPIKNFQLKSLRLMMGLVSQEPALFATTIKNNILLGKEGANMEEIIEAAKKSNAHNFISQLPEGYETQVGERGVQMSGGQKQRIAIARAMLKNPPILLLDEATSALDAESEQVVQAALDQAAIGRTTLVIAHRLSTIYGADKIAVMQNGRVIEMGHHEELSRKESSAYAALIQVSRDDHKIMSNDVTSSHSGPIDSGSALRKSASGRISTDRFDEGTVQPEKIDRAKQKREIRDYSLVFTALAVACFLTNTLNHYNFAKMGERLTKRVRERMLANILRFEIGWFDSPQNTTGAICARLASEANMVRALVGDRWSLIITTVVATLTAATFGLILTWRFALVVIVVQPLVVVCFYMRRVLIKNMSEKALGAQEQSSSLAAEAVVHHRTIAAFASYSSVLDLFDRLQDDSRRSATRQAMIGGLGLSGAQIMTFFSRALDFWYGGLLISKTQLTMAMIDPRPNHKYQS</sequence>
<feature type="transmembrane region" description="Helical" evidence="14">
    <location>
        <begin position="821"/>
        <end position="839"/>
    </location>
</feature>
<dbReference type="InterPro" id="IPR036640">
    <property type="entry name" value="ABC1_TM_sf"/>
</dbReference>
<dbReference type="GO" id="GO:0012505">
    <property type="term" value="C:endomembrane system"/>
    <property type="evidence" value="ECO:0007669"/>
    <property type="project" value="UniProtKB-SubCell"/>
</dbReference>
<dbReference type="CDD" id="cd18577">
    <property type="entry name" value="ABC_6TM_Pgp_ABCB1_D1_like"/>
    <property type="match status" value="1"/>
</dbReference>
<evidence type="ECO:0000256" key="5">
    <source>
        <dbReference type="ARBA" id="ARBA00022528"/>
    </source>
</evidence>
<dbReference type="PROSITE" id="PS50929">
    <property type="entry name" value="ABC_TM1F"/>
    <property type="match status" value="2"/>
</dbReference>
<accession>A0A8T2QCU6</accession>
<dbReference type="FunFam" id="1.20.1560.10:FF:000029">
    <property type="entry name" value="ABC transporter B family member 1"/>
    <property type="match status" value="1"/>
</dbReference>
<feature type="transmembrane region" description="Helical" evidence="14">
    <location>
        <begin position="323"/>
        <end position="343"/>
    </location>
</feature>
<reference evidence="17" key="1">
    <citation type="submission" date="2021-08" db="EMBL/GenBank/DDBJ databases">
        <title>WGS assembly of Ceratopteris richardii.</title>
        <authorList>
            <person name="Marchant D.B."/>
            <person name="Chen G."/>
            <person name="Jenkins J."/>
            <person name="Shu S."/>
            <person name="Leebens-Mack J."/>
            <person name="Grimwood J."/>
            <person name="Schmutz J."/>
            <person name="Soltis P."/>
            <person name="Soltis D."/>
            <person name="Chen Z.-H."/>
        </authorList>
    </citation>
    <scope>NUCLEOTIDE SEQUENCE</scope>
    <source>
        <strain evidence="17">Whitten #5841</strain>
        <tissue evidence="17">Leaf</tissue>
    </source>
</reference>
<dbReference type="PROSITE" id="PS00211">
    <property type="entry name" value="ABC_TRANSPORTER_1"/>
    <property type="match status" value="1"/>
</dbReference>
<evidence type="ECO:0000256" key="9">
    <source>
        <dbReference type="ARBA" id="ARBA00022840"/>
    </source>
</evidence>
<dbReference type="GO" id="GO:0005524">
    <property type="term" value="F:ATP binding"/>
    <property type="evidence" value="ECO:0007669"/>
    <property type="project" value="UniProtKB-KW"/>
</dbReference>
<keyword evidence="8" id="KW-0547">Nucleotide-binding</keyword>
<dbReference type="InterPro" id="IPR003593">
    <property type="entry name" value="AAA+_ATPase"/>
</dbReference>
<evidence type="ECO:0000256" key="14">
    <source>
        <dbReference type="SAM" id="Phobius"/>
    </source>
</evidence>
<keyword evidence="12" id="KW-0325">Glycoprotein</keyword>
<dbReference type="GO" id="GO:0140359">
    <property type="term" value="F:ABC-type transporter activity"/>
    <property type="evidence" value="ECO:0007669"/>
    <property type="project" value="InterPro"/>
</dbReference>
<evidence type="ECO:0000256" key="7">
    <source>
        <dbReference type="ARBA" id="ARBA00022737"/>
    </source>
</evidence>
<feature type="compositionally biased region" description="Basic and acidic residues" evidence="13">
    <location>
        <begin position="39"/>
        <end position="48"/>
    </location>
</feature>
<comment type="similarity">
    <text evidence="3">Belongs to the ABC transporter superfamily. ABCB family. Multidrug resistance exporter (TC 3.A.1.201) subfamily.</text>
</comment>
<dbReference type="PROSITE" id="PS50893">
    <property type="entry name" value="ABC_TRANSPORTER_2"/>
    <property type="match status" value="1"/>
</dbReference>
<feature type="compositionally biased region" description="Basic and acidic residues" evidence="13">
    <location>
        <begin position="693"/>
        <end position="708"/>
    </location>
</feature>
<dbReference type="PANTHER" id="PTHR45136">
    <property type="entry name" value="ABC TRANSPORTER DOMAIN-CONTAINING PROTEIN"/>
    <property type="match status" value="1"/>
</dbReference>
<dbReference type="SUPFAM" id="SSF52540">
    <property type="entry name" value="P-loop containing nucleoside triphosphate hydrolases"/>
    <property type="match status" value="1"/>
</dbReference>
<keyword evidence="10 14" id="KW-1133">Transmembrane helix</keyword>
<feature type="domain" description="ABC transporter" evidence="15">
    <location>
        <begin position="421"/>
        <end position="657"/>
    </location>
</feature>
<evidence type="ECO:0000256" key="10">
    <source>
        <dbReference type="ARBA" id="ARBA00022989"/>
    </source>
</evidence>
<evidence type="ECO:0000313" key="18">
    <source>
        <dbReference type="Proteomes" id="UP000825935"/>
    </source>
</evidence>
<keyword evidence="9" id="KW-0067">ATP-binding</keyword>
<keyword evidence="18" id="KW-1185">Reference proteome</keyword>
<dbReference type="CDD" id="cd03249">
    <property type="entry name" value="ABC_MTABC3_MDL1_MDL2"/>
    <property type="match status" value="1"/>
</dbReference>
<organism evidence="17 18">
    <name type="scientific">Ceratopteris richardii</name>
    <name type="common">Triangle waterfern</name>
    <dbReference type="NCBI Taxonomy" id="49495"/>
    <lineage>
        <taxon>Eukaryota</taxon>
        <taxon>Viridiplantae</taxon>
        <taxon>Streptophyta</taxon>
        <taxon>Embryophyta</taxon>
        <taxon>Tracheophyta</taxon>
        <taxon>Polypodiopsida</taxon>
        <taxon>Polypodiidae</taxon>
        <taxon>Polypodiales</taxon>
        <taxon>Pteridineae</taxon>
        <taxon>Pteridaceae</taxon>
        <taxon>Parkerioideae</taxon>
        <taxon>Ceratopteris</taxon>
    </lineage>
</organism>
<dbReference type="OrthoDB" id="6500128at2759"/>
<evidence type="ECO:0000256" key="3">
    <source>
        <dbReference type="ARBA" id="ARBA00007577"/>
    </source>
</evidence>
<feature type="transmembrane region" description="Helical" evidence="14">
    <location>
        <begin position="797"/>
        <end position="815"/>
    </location>
</feature>
<dbReference type="Proteomes" id="UP000825935">
    <property type="component" value="Chromosome 36"/>
</dbReference>
<dbReference type="GO" id="GO:0005886">
    <property type="term" value="C:plasma membrane"/>
    <property type="evidence" value="ECO:0007669"/>
    <property type="project" value="UniProtKB-SubCell"/>
</dbReference>
<dbReference type="SMART" id="SM00382">
    <property type="entry name" value="AAA"/>
    <property type="match status" value="1"/>
</dbReference>
<dbReference type="Pfam" id="PF00664">
    <property type="entry name" value="ABC_membrane"/>
    <property type="match status" value="2"/>
</dbReference>
<feature type="transmembrane region" description="Helical" evidence="14">
    <location>
        <begin position="719"/>
        <end position="741"/>
    </location>
</feature>
<gene>
    <name evidence="17" type="ORF">KP509_36G047800</name>
</gene>
<feature type="transmembrane region" description="Helical" evidence="14">
    <location>
        <begin position="233"/>
        <end position="260"/>
    </location>
</feature>
<dbReference type="OMA" id="YFSEDHE"/>
<feature type="transmembrane region" description="Helical" evidence="14">
    <location>
        <begin position="87"/>
        <end position="115"/>
    </location>
</feature>
<evidence type="ECO:0000256" key="11">
    <source>
        <dbReference type="ARBA" id="ARBA00023136"/>
    </source>
</evidence>
<keyword evidence="7" id="KW-0677">Repeat</keyword>
<evidence type="ECO:0000259" key="15">
    <source>
        <dbReference type="PROSITE" id="PS50893"/>
    </source>
</evidence>
<dbReference type="FunFam" id="3.40.50.300:FF:000205">
    <property type="entry name" value="ABC transporter B family member 4"/>
    <property type="match status" value="1"/>
</dbReference>
<dbReference type="CDD" id="cd18578">
    <property type="entry name" value="ABC_6TM_Pgp_ABCB1_D2_like"/>
    <property type="match status" value="1"/>
</dbReference>
<evidence type="ECO:0000313" key="17">
    <source>
        <dbReference type="EMBL" id="KAH7281440.1"/>
    </source>
</evidence>
<feature type="domain" description="ABC transmembrane type-1" evidence="16">
    <location>
        <begin position="719"/>
        <end position="938"/>
    </location>
</feature>
<evidence type="ECO:0000256" key="1">
    <source>
        <dbReference type="ARBA" id="ARBA00004127"/>
    </source>
</evidence>
<evidence type="ECO:0000256" key="4">
    <source>
        <dbReference type="ARBA" id="ARBA00022448"/>
    </source>
</evidence>
<dbReference type="EMBL" id="CM035441">
    <property type="protein sequence ID" value="KAH7281440.1"/>
    <property type="molecule type" value="Genomic_DNA"/>
</dbReference>
<comment type="subcellular location">
    <subcellularLocation>
        <location evidence="2">Cell membrane</location>
    </subcellularLocation>
    <subcellularLocation>
        <location evidence="1">Endomembrane system</location>
        <topology evidence="1">Multi-pass membrane protein</topology>
    </subcellularLocation>
</comment>